<dbReference type="PANTHER" id="PTHR21342:SF1">
    <property type="entry name" value="PHOSPHOPANTETHEINE ADENYLYLTRANSFERASE"/>
    <property type="match status" value="1"/>
</dbReference>
<keyword evidence="5 9" id="KW-0067">ATP-binding</keyword>
<evidence type="ECO:0000256" key="9">
    <source>
        <dbReference type="HAMAP-Rule" id="MF_00151"/>
    </source>
</evidence>
<dbReference type="EMBL" id="OCTN01000004">
    <property type="protein sequence ID" value="SOH94437.1"/>
    <property type="molecule type" value="Genomic_DNA"/>
</dbReference>
<dbReference type="Gene3D" id="3.40.50.620">
    <property type="entry name" value="HUPs"/>
    <property type="match status" value="1"/>
</dbReference>
<protein>
    <recommendedName>
        <fullName evidence="9">Phosphopantetheine adenylyltransferase</fullName>
        <ecNumber evidence="9">2.7.7.3</ecNumber>
    </recommendedName>
    <alternativeName>
        <fullName evidence="9">Dephospho-CoA pyrophosphorylase</fullName>
    </alternativeName>
    <alternativeName>
        <fullName evidence="9">Pantetheine-phosphate adenylyltransferase</fullName>
        <shortName evidence="9">PPAT</shortName>
    </alternativeName>
</protein>
<comment type="function">
    <text evidence="9">Reversibly transfers an adenylyl group from ATP to 4'-phosphopantetheine, yielding dephospho-CoA (dPCoA) and pyrophosphate.</text>
</comment>
<keyword evidence="4 9" id="KW-0547">Nucleotide-binding</keyword>
<sequence>MLRQGAAIVGGTDLESILMRTALYPGTFDPVTLGHLDVIRRAMSLTDRLVIGVAINRDKGPLFTLEERVAMIEAEARPYADEIGCELVVHPFENLLIHAAQDVGASMIIRGLRAVSDFEYEFQMVGMNRAMNDDIETVFLMADVHHQAIASRLVKEICRLGGDISSFVPPAIATALQERLS</sequence>
<proteinExistence type="inferred from homology"/>
<dbReference type="Proteomes" id="UP000220034">
    <property type="component" value="Unassembled WGS sequence"/>
</dbReference>
<dbReference type="UniPathway" id="UPA00241">
    <property type="reaction ID" value="UER00355"/>
</dbReference>
<keyword evidence="2 9" id="KW-0808">Transferase</keyword>
<dbReference type="InterPro" id="IPR004821">
    <property type="entry name" value="Cyt_trans-like"/>
</dbReference>
<keyword evidence="6 9" id="KW-0460">Magnesium</keyword>
<dbReference type="CDD" id="cd02163">
    <property type="entry name" value="PPAT"/>
    <property type="match status" value="1"/>
</dbReference>
<feature type="binding site" evidence="9">
    <location>
        <position position="27"/>
    </location>
    <ligand>
        <name>substrate</name>
    </ligand>
</feature>
<evidence type="ECO:0000256" key="1">
    <source>
        <dbReference type="ARBA" id="ARBA00022490"/>
    </source>
</evidence>
<feature type="binding site" evidence="9">
    <location>
        <position position="59"/>
    </location>
    <ligand>
        <name>substrate</name>
    </ligand>
</feature>
<comment type="catalytic activity">
    <reaction evidence="8 9">
        <text>(R)-4'-phosphopantetheine + ATP + H(+) = 3'-dephospho-CoA + diphosphate</text>
        <dbReference type="Rhea" id="RHEA:19801"/>
        <dbReference type="ChEBI" id="CHEBI:15378"/>
        <dbReference type="ChEBI" id="CHEBI:30616"/>
        <dbReference type="ChEBI" id="CHEBI:33019"/>
        <dbReference type="ChEBI" id="CHEBI:57328"/>
        <dbReference type="ChEBI" id="CHEBI:61723"/>
        <dbReference type="EC" id="2.7.7.3"/>
    </reaction>
</comment>
<dbReference type="GO" id="GO:0015937">
    <property type="term" value="P:coenzyme A biosynthetic process"/>
    <property type="evidence" value="ECO:0007669"/>
    <property type="project" value="UniProtKB-UniRule"/>
</dbReference>
<dbReference type="GO" id="GO:0005737">
    <property type="term" value="C:cytoplasm"/>
    <property type="evidence" value="ECO:0007669"/>
    <property type="project" value="UniProtKB-SubCell"/>
</dbReference>
<organism evidence="11 12">
    <name type="scientific">Pontivivens marinum</name>
    <dbReference type="NCBI Taxonomy" id="1690039"/>
    <lineage>
        <taxon>Bacteria</taxon>
        <taxon>Pseudomonadati</taxon>
        <taxon>Pseudomonadota</taxon>
        <taxon>Alphaproteobacteria</taxon>
        <taxon>Rhodobacterales</taxon>
        <taxon>Paracoccaceae</taxon>
        <taxon>Pontivivens</taxon>
    </lineage>
</organism>
<keyword evidence="7 9" id="KW-0173">Coenzyme A biosynthesis</keyword>
<accession>A0A2C9CT47</accession>
<dbReference type="NCBIfam" id="TIGR01510">
    <property type="entry name" value="coaD_prev_kdtB"/>
    <property type="match status" value="1"/>
</dbReference>
<feature type="binding site" evidence="9">
    <location>
        <position position="121"/>
    </location>
    <ligand>
        <name>ATP</name>
        <dbReference type="ChEBI" id="CHEBI:30616"/>
    </ligand>
</feature>
<comment type="pathway">
    <text evidence="9">Cofactor biosynthesis; coenzyme A biosynthesis; CoA from (R)-pantothenate: step 4/5.</text>
</comment>
<dbReference type="PRINTS" id="PR01020">
    <property type="entry name" value="LPSBIOSNTHSS"/>
</dbReference>
<feature type="binding site" evidence="9">
    <location>
        <position position="35"/>
    </location>
    <ligand>
        <name>ATP</name>
        <dbReference type="ChEBI" id="CHEBI:30616"/>
    </ligand>
</feature>
<evidence type="ECO:0000313" key="11">
    <source>
        <dbReference type="EMBL" id="SOH94437.1"/>
    </source>
</evidence>
<dbReference type="Pfam" id="PF01467">
    <property type="entry name" value="CTP_transf_like"/>
    <property type="match status" value="1"/>
</dbReference>
<feature type="binding site" evidence="9">
    <location>
        <position position="110"/>
    </location>
    <ligand>
        <name>substrate</name>
    </ligand>
</feature>
<keyword evidence="3 9" id="KW-0548">Nucleotidyltransferase</keyword>
<evidence type="ECO:0000259" key="10">
    <source>
        <dbReference type="Pfam" id="PF01467"/>
    </source>
</evidence>
<feature type="binding site" evidence="9">
    <location>
        <begin position="27"/>
        <end position="28"/>
    </location>
    <ligand>
        <name>ATP</name>
        <dbReference type="ChEBI" id="CHEBI:30616"/>
    </ligand>
</feature>
<evidence type="ECO:0000256" key="8">
    <source>
        <dbReference type="ARBA" id="ARBA00029346"/>
    </source>
</evidence>
<evidence type="ECO:0000256" key="7">
    <source>
        <dbReference type="ARBA" id="ARBA00022993"/>
    </source>
</evidence>
<dbReference type="InterPro" id="IPR001980">
    <property type="entry name" value="PPAT"/>
</dbReference>
<feature type="domain" description="Cytidyltransferase-like" evidence="10">
    <location>
        <begin position="23"/>
        <end position="156"/>
    </location>
</feature>
<evidence type="ECO:0000313" key="12">
    <source>
        <dbReference type="Proteomes" id="UP000220034"/>
    </source>
</evidence>
<dbReference type="GO" id="GO:0005524">
    <property type="term" value="F:ATP binding"/>
    <property type="evidence" value="ECO:0007669"/>
    <property type="project" value="UniProtKB-KW"/>
</dbReference>
<feature type="binding site" evidence="9">
    <location>
        <position position="96"/>
    </location>
    <ligand>
        <name>substrate</name>
    </ligand>
</feature>
<comment type="subunit">
    <text evidence="9">Homohexamer.</text>
</comment>
<dbReference type="SUPFAM" id="SSF52374">
    <property type="entry name" value="Nucleotidylyl transferase"/>
    <property type="match status" value="1"/>
</dbReference>
<name>A0A2C9CT47_9RHOB</name>
<feature type="binding site" evidence="9">
    <location>
        <begin position="146"/>
        <end position="152"/>
    </location>
    <ligand>
        <name>ATP</name>
        <dbReference type="ChEBI" id="CHEBI:30616"/>
    </ligand>
</feature>
<dbReference type="EC" id="2.7.7.3" evidence="9"/>
<feature type="binding site" evidence="9">
    <location>
        <begin position="111"/>
        <end position="113"/>
    </location>
    <ligand>
        <name>ATP</name>
        <dbReference type="ChEBI" id="CHEBI:30616"/>
    </ligand>
</feature>
<evidence type="ECO:0000256" key="2">
    <source>
        <dbReference type="ARBA" id="ARBA00022679"/>
    </source>
</evidence>
<dbReference type="HAMAP" id="MF_00151">
    <property type="entry name" value="PPAT_bact"/>
    <property type="match status" value="1"/>
</dbReference>
<comment type="cofactor">
    <cofactor evidence="9">
        <name>Mg(2+)</name>
        <dbReference type="ChEBI" id="CHEBI:18420"/>
    </cofactor>
</comment>
<keyword evidence="12" id="KW-1185">Reference proteome</keyword>
<comment type="similarity">
    <text evidence="9">Belongs to the bacterial CoaD family.</text>
</comment>
<reference evidence="12" key="1">
    <citation type="submission" date="2017-09" db="EMBL/GenBank/DDBJ databases">
        <authorList>
            <person name="Varghese N."/>
            <person name="Submissions S."/>
        </authorList>
    </citation>
    <scope>NUCLEOTIDE SEQUENCE [LARGE SCALE GENOMIC DNA]</scope>
    <source>
        <strain evidence="12">C7</strain>
    </source>
</reference>
<evidence type="ECO:0000256" key="6">
    <source>
        <dbReference type="ARBA" id="ARBA00022842"/>
    </source>
</evidence>
<dbReference type="GO" id="GO:0004595">
    <property type="term" value="F:pantetheine-phosphate adenylyltransferase activity"/>
    <property type="evidence" value="ECO:0007669"/>
    <property type="project" value="UniProtKB-UniRule"/>
</dbReference>
<dbReference type="NCBIfam" id="TIGR00125">
    <property type="entry name" value="cyt_tran_rel"/>
    <property type="match status" value="1"/>
</dbReference>
<dbReference type="AlphaFoldDB" id="A0A2C9CT47"/>
<gene>
    <name evidence="9" type="primary">coaD</name>
    <name evidence="11" type="ORF">SAMN06273572_104136</name>
</gene>
<evidence type="ECO:0000256" key="5">
    <source>
        <dbReference type="ARBA" id="ARBA00022840"/>
    </source>
</evidence>
<comment type="subcellular location">
    <subcellularLocation>
        <location evidence="9">Cytoplasm</location>
    </subcellularLocation>
</comment>
<feature type="site" description="Transition state stabilizer" evidence="9">
    <location>
        <position position="35"/>
    </location>
</feature>
<dbReference type="InterPro" id="IPR014729">
    <property type="entry name" value="Rossmann-like_a/b/a_fold"/>
</dbReference>
<keyword evidence="1 9" id="KW-0963">Cytoplasm</keyword>
<evidence type="ECO:0000256" key="4">
    <source>
        <dbReference type="ARBA" id="ARBA00022741"/>
    </source>
</evidence>
<dbReference type="PANTHER" id="PTHR21342">
    <property type="entry name" value="PHOSPHOPANTETHEINE ADENYLYLTRANSFERASE"/>
    <property type="match status" value="1"/>
</dbReference>
<evidence type="ECO:0000256" key="3">
    <source>
        <dbReference type="ARBA" id="ARBA00022695"/>
    </source>
</evidence>